<dbReference type="PANTHER" id="PTHR31286">
    <property type="entry name" value="GLYCINE-RICH CELL WALL STRUCTURAL PROTEIN 1.8-LIKE"/>
    <property type="match status" value="1"/>
</dbReference>
<sequence>MADEVVDSMEKMKLTSEEEEIIDISDEGRLEAIESCHLSLIGKFLTCKPFNKMAAKNTIRRTWGVDDTMQILEKGMTVGNIIMEKASLWVQIWGAPLDMISPRVAKEVRGRSGEVEEVEWKKRTDDINFFMRVRVAFPISKPLRRGGFLAGSDGERSWVLFKYERLPMFCHYCGILGHDLKHCVAHYAVEKNGGNIDYQYGYFLKAAGPVVQTLKTDVAKGQVGHENPRASDKVEAEDLGGVMDLMQSDGVISASHANVEECNSEVANPNPDIKLSLSGKADLNLRTGKEFSHIDSDEVHAEIKSNGIQEHVTFTTKFPTGGARLSNSTRWILALGA</sequence>
<evidence type="ECO:0000313" key="3">
    <source>
        <dbReference type="Proteomes" id="UP001459277"/>
    </source>
</evidence>
<reference evidence="2 3" key="1">
    <citation type="submission" date="2024-01" db="EMBL/GenBank/DDBJ databases">
        <title>A telomere-to-telomere, gap-free genome of sweet tea (Lithocarpus litseifolius).</title>
        <authorList>
            <person name="Zhou J."/>
        </authorList>
    </citation>
    <scope>NUCLEOTIDE SEQUENCE [LARGE SCALE GENOMIC DNA]</scope>
    <source>
        <strain evidence="2">Zhou-2022a</strain>
        <tissue evidence="2">Leaf</tissue>
    </source>
</reference>
<feature type="domain" description="Zinc knuckle CX2CX4HX4C" evidence="1">
    <location>
        <begin position="139"/>
        <end position="183"/>
    </location>
</feature>
<dbReference type="AlphaFoldDB" id="A0AAW2BL02"/>
<evidence type="ECO:0000259" key="1">
    <source>
        <dbReference type="Pfam" id="PF14392"/>
    </source>
</evidence>
<gene>
    <name evidence="2" type="ORF">SO802_031712</name>
</gene>
<dbReference type="Pfam" id="PF14392">
    <property type="entry name" value="zf-CCHC_4"/>
    <property type="match status" value="1"/>
</dbReference>
<accession>A0AAW2BL02</accession>
<dbReference type="PANTHER" id="PTHR31286:SF167">
    <property type="entry name" value="OS09G0268800 PROTEIN"/>
    <property type="match status" value="1"/>
</dbReference>
<comment type="caution">
    <text evidence="2">The sequence shown here is derived from an EMBL/GenBank/DDBJ whole genome shotgun (WGS) entry which is preliminary data.</text>
</comment>
<name>A0AAW2BL02_9ROSI</name>
<proteinExistence type="predicted"/>
<keyword evidence="3" id="KW-1185">Reference proteome</keyword>
<dbReference type="Proteomes" id="UP001459277">
    <property type="component" value="Unassembled WGS sequence"/>
</dbReference>
<dbReference type="InterPro" id="IPR040256">
    <property type="entry name" value="At4g02000-like"/>
</dbReference>
<dbReference type="EMBL" id="JAZDWU010000011">
    <property type="protein sequence ID" value="KAK9986761.1"/>
    <property type="molecule type" value="Genomic_DNA"/>
</dbReference>
<evidence type="ECO:0000313" key="2">
    <source>
        <dbReference type="EMBL" id="KAK9986761.1"/>
    </source>
</evidence>
<organism evidence="2 3">
    <name type="scientific">Lithocarpus litseifolius</name>
    <dbReference type="NCBI Taxonomy" id="425828"/>
    <lineage>
        <taxon>Eukaryota</taxon>
        <taxon>Viridiplantae</taxon>
        <taxon>Streptophyta</taxon>
        <taxon>Embryophyta</taxon>
        <taxon>Tracheophyta</taxon>
        <taxon>Spermatophyta</taxon>
        <taxon>Magnoliopsida</taxon>
        <taxon>eudicotyledons</taxon>
        <taxon>Gunneridae</taxon>
        <taxon>Pentapetalae</taxon>
        <taxon>rosids</taxon>
        <taxon>fabids</taxon>
        <taxon>Fagales</taxon>
        <taxon>Fagaceae</taxon>
        <taxon>Lithocarpus</taxon>
    </lineage>
</organism>
<dbReference type="InterPro" id="IPR025836">
    <property type="entry name" value="Zn_knuckle_CX2CX4HX4C"/>
</dbReference>
<protein>
    <recommendedName>
        <fullName evidence="1">Zinc knuckle CX2CX4HX4C domain-containing protein</fullName>
    </recommendedName>
</protein>